<organism evidence="9 10">
    <name type="scientific">Tatumella punctata</name>
    <dbReference type="NCBI Taxonomy" id="399969"/>
    <lineage>
        <taxon>Bacteria</taxon>
        <taxon>Pseudomonadati</taxon>
        <taxon>Pseudomonadota</taxon>
        <taxon>Gammaproteobacteria</taxon>
        <taxon>Enterobacterales</taxon>
        <taxon>Erwiniaceae</taxon>
        <taxon>Tatumella</taxon>
    </lineage>
</organism>
<evidence type="ECO:0000256" key="5">
    <source>
        <dbReference type="ARBA" id="ARBA00022833"/>
    </source>
</evidence>
<proteinExistence type="inferred from homology"/>
<dbReference type="Proteomes" id="UP001596215">
    <property type="component" value="Unassembled WGS sequence"/>
</dbReference>
<evidence type="ECO:0000256" key="1">
    <source>
        <dbReference type="ARBA" id="ARBA00000553"/>
    </source>
</evidence>
<keyword evidence="5" id="KW-0862">Zinc</keyword>
<keyword evidence="3" id="KW-0808">Transferase</keyword>
<reference evidence="10" key="1">
    <citation type="journal article" date="2019" name="Int. J. Syst. Evol. Microbiol.">
        <title>The Global Catalogue of Microorganisms (GCM) 10K type strain sequencing project: providing services to taxonomists for standard genome sequencing and annotation.</title>
        <authorList>
            <consortium name="The Broad Institute Genomics Platform"/>
            <consortium name="The Broad Institute Genome Sequencing Center for Infectious Disease"/>
            <person name="Wu L."/>
            <person name="Ma J."/>
        </authorList>
    </citation>
    <scope>NUCLEOTIDE SEQUENCE [LARGE SCALE GENOMIC DNA]</scope>
    <source>
        <strain evidence="10">CGMCC 4.1530</strain>
    </source>
</reference>
<evidence type="ECO:0000256" key="7">
    <source>
        <dbReference type="ARBA" id="ARBA00048968"/>
    </source>
</evidence>
<dbReference type="RefSeq" id="WP_212707071.1">
    <property type="nucleotide sequence ID" value="NZ_BAAAFW010000050.1"/>
</dbReference>
<accession>A0ABW1VIN1</accession>
<dbReference type="InterPro" id="IPR011324">
    <property type="entry name" value="Cytotoxic_necrot_fac-like_cat"/>
</dbReference>
<dbReference type="InterPro" id="IPR003730">
    <property type="entry name" value="Cu_polyphenol_OxRdtase"/>
</dbReference>
<comment type="catalytic activity">
    <reaction evidence="8">
        <text>S-methyl-5'-thioadenosine + phosphate = 5-(methylsulfanyl)-alpha-D-ribose 1-phosphate + adenine</text>
        <dbReference type="Rhea" id="RHEA:11852"/>
        <dbReference type="ChEBI" id="CHEBI:16708"/>
        <dbReference type="ChEBI" id="CHEBI:17509"/>
        <dbReference type="ChEBI" id="CHEBI:43474"/>
        <dbReference type="ChEBI" id="CHEBI:58533"/>
        <dbReference type="EC" id="2.4.2.28"/>
    </reaction>
    <physiologicalReaction direction="left-to-right" evidence="8">
        <dbReference type="Rhea" id="RHEA:11853"/>
    </physiologicalReaction>
</comment>
<protein>
    <submittedName>
        <fullName evidence="9">Polyphenol oxidase family protein</fullName>
    </submittedName>
</protein>
<evidence type="ECO:0000256" key="8">
    <source>
        <dbReference type="ARBA" id="ARBA00049893"/>
    </source>
</evidence>
<evidence type="ECO:0000256" key="2">
    <source>
        <dbReference type="ARBA" id="ARBA00007353"/>
    </source>
</evidence>
<comment type="caution">
    <text evidence="9">The sequence shown here is derived from an EMBL/GenBank/DDBJ whole genome shotgun (WGS) entry which is preliminary data.</text>
</comment>
<dbReference type="CDD" id="cd16833">
    <property type="entry name" value="YfiH"/>
    <property type="match status" value="1"/>
</dbReference>
<evidence type="ECO:0000313" key="10">
    <source>
        <dbReference type="Proteomes" id="UP001596215"/>
    </source>
</evidence>
<keyword evidence="4" id="KW-0479">Metal-binding</keyword>
<dbReference type="SUPFAM" id="SSF64438">
    <property type="entry name" value="CNF1/YfiH-like putative cysteine hydrolases"/>
    <property type="match status" value="1"/>
</dbReference>
<sequence length="248" mass="26402">MSRSAAAVTRSPLLDSLGWVSHQFMPAGIRPPADAAYGIQRHSATVLCAEDNFPPQQVVSDGLISRGRQPAAVYTADCLPVLIASPQTRQVAAVHAGLKGTLAGILQQAVRRLCDKGASSSSLYIAIGPAIGPCCYQLGRPVLTEIEQCCGFSGPCYDYPGDNPRAVRPCAPQSYPAVWLDLPALASQILACEGVPPEQIDNLHCCTYCMAEDGASFRRNTHTGEGYQLRFSWIANNTAPQAAETQGQ</sequence>
<keyword evidence="10" id="KW-1185">Reference proteome</keyword>
<gene>
    <name evidence="9" type="ORF">ACFP73_02495</name>
</gene>
<dbReference type="EMBL" id="JBHSUC010000002">
    <property type="protein sequence ID" value="MFC6360974.1"/>
    <property type="molecule type" value="Genomic_DNA"/>
</dbReference>
<name>A0ABW1VIN1_9GAMM</name>
<dbReference type="PANTHER" id="PTHR30616">
    <property type="entry name" value="UNCHARACTERIZED PROTEIN YFIH"/>
    <property type="match status" value="1"/>
</dbReference>
<dbReference type="InterPro" id="IPR038371">
    <property type="entry name" value="Cu_polyphenol_OxRdtase_sf"/>
</dbReference>
<comment type="similarity">
    <text evidence="2">Belongs to the purine nucleoside phosphorylase YfiH/LACC1 family.</text>
</comment>
<comment type="catalytic activity">
    <reaction evidence="7">
        <text>adenosine + phosphate = alpha-D-ribose 1-phosphate + adenine</text>
        <dbReference type="Rhea" id="RHEA:27642"/>
        <dbReference type="ChEBI" id="CHEBI:16335"/>
        <dbReference type="ChEBI" id="CHEBI:16708"/>
        <dbReference type="ChEBI" id="CHEBI:43474"/>
        <dbReference type="ChEBI" id="CHEBI:57720"/>
        <dbReference type="EC" id="2.4.2.1"/>
    </reaction>
    <physiologicalReaction direction="left-to-right" evidence="7">
        <dbReference type="Rhea" id="RHEA:27643"/>
    </physiologicalReaction>
</comment>
<evidence type="ECO:0000256" key="6">
    <source>
        <dbReference type="ARBA" id="ARBA00047989"/>
    </source>
</evidence>
<comment type="catalytic activity">
    <reaction evidence="6">
        <text>adenosine + H2O + H(+) = inosine + NH4(+)</text>
        <dbReference type="Rhea" id="RHEA:24408"/>
        <dbReference type="ChEBI" id="CHEBI:15377"/>
        <dbReference type="ChEBI" id="CHEBI:15378"/>
        <dbReference type="ChEBI" id="CHEBI:16335"/>
        <dbReference type="ChEBI" id="CHEBI:17596"/>
        <dbReference type="ChEBI" id="CHEBI:28938"/>
        <dbReference type="EC" id="3.5.4.4"/>
    </reaction>
    <physiologicalReaction direction="left-to-right" evidence="6">
        <dbReference type="Rhea" id="RHEA:24409"/>
    </physiologicalReaction>
</comment>
<evidence type="ECO:0000256" key="3">
    <source>
        <dbReference type="ARBA" id="ARBA00022679"/>
    </source>
</evidence>
<dbReference type="Gene3D" id="3.60.140.10">
    <property type="entry name" value="CNF1/YfiH-like putative cysteine hydrolases"/>
    <property type="match status" value="1"/>
</dbReference>
<dbReference type="Pfam" id="PF02578">
    <property type="entry name" value="Cu-oxidase_4"/>
    <property type="match status" value="1"/>
</dbReference>
<evidence type="ECO:0000256" key="4">
    <source>
        <dbReference type="ARBA" id="ARBA00022723"/>
    </source>
</evidence>
<evidence type="ECO:0000313" key="9">
    <source>
        <dbReference type="EMBL" id="MFC6360974.1"/>
    </source>
</evidence>
<comment type="catalytic activity">
    <reaction evidence="1">
        <text>inosine + phosphate = alpha-D-ribose 1-phosphate + hypoxanthine</text>
        <dbReference type="Rhea" id="RHEA:27646"/>
        <dbReference type="ChEBI" id="CHEBI:17368"/>
        <dbReference type="ChEBI" id="CHEBI:17596"/>
        <dbReference type="ChEBI" id="CHEBI:43474"/>
        <dbReference type="ChEBI" id="CHEBI:57720"/>
        <dbReference type="EC" id="2.4.2.1"/>
    </reaction>
    <physiologicalReaction direction="left-to-right" evidence="1">
        <dbReference type="Rhea" id="RHEA:27647"/>
    </physiologicalReaction>
</comment>
<dbReference type="PANTHER" id="PTHR30616:SF3">
    <property type="entry name" value="PURINE NUCLEOSIDE PHOSPHORYLASE"/>
    <property type="match status" value="1"/>
</dbReference>